<accession>A0A7C9IKL1</accession>
<evidence type="ECO:0000256" key="1">
    <source>
        <dbReference type="ARBA" id="ARBA00022490"/>
    </source>
</evidence>
<dbReference type="SUPFAM" id="SSF53335">
    <property type="entry name" value="S-adenosyl-L-methionine-dependent methyltransferases"/>
    <property type="match status" value="1"/>
</dbReference>
<dbReference type="InterPro" id="IPR029063">
    <property type="entry name" value="SAM-dependent_MTases_sf"/>
</dbReference>
<evidence type="ECO:0000256" key="8">
    <source>
        <dbReference type="PROSITE-ProRule" id="PRU01026"/>
    </source>
</evidence>
<comment type="subcellular location">
    <subcellularLocation>
        <location evidence="7">Cytoplasm</location>
    </subcellularLocation>
</comment>
<proteinExistence type="inferred from homology"/>
<feature type="domain" description="Ribosomal RNA adenine methylase transferase N-terminal" evidence="9">
    <location>
        <begin position="35"/>
        <end position="204"/>
    </location>
</feature>
<dbReference type="InterPro" id="IPR023165">
    <property type="entry name" value="rRNA_Ade_diMease-like_C"/>
</dbReference>
<dbReference type="InterPro" id="IPR020598">
    <property type="entry name" value="rRNA_Ade_methylase_Trfase_N"/>
</dbReference>
<keyword evidence="6 7" id="KW-0694">RNA-binding</keyword>
<feature type="binding site" evidence="7 8">
    <location>
        <position position="28"/>
    </location>
    <ligand>
        <name>S-adenosyl-L-methionine</name>
        <dbReference type="ChEBI" id="CHEBI:59789"/>
    </ligand>
</feature>
<evidence type="ECO:0000256" key="3">
    <source>
        <dbReference type="ARBA" id="ARBA00022603"/>
    </source>
</evidence>
<evidence type="ECO:0000256" key="2">
    <source>
        <dbReference type="ARBA" id="ARBA00022552"/>
    </source>
</evidence>
<dbReference type="SMART" id="SM00650">
    <property type="entry name" value="rADc"/>
    <property type="match status" value="1"/>
</dbReference>
<dbReference type="EC" id="2.1.1.182" evidence="7"/>
<feature type="binding site" evidence="7 8">
    <location>
        <position position="30"/>
    </location>
    <ligand>
        <name>S-adenosyl-L-methionine</name>
        <dbReference type="ChEBI" id="CHEBI:59789"/>
    </ligand>
</feature>
<feature type="binding site" evidence="7 8">
    <location>
        <position position="119"/>
    </location>
    <ligand>
        <name>S-adenosyl-L-methionine</name>
        <dbReference type="ChEBI" id="CHEBI:59789"/>
    </ligand>
</feature>
<feature type="binding site" evidence="7 8">
    <location>
        <position position="55"/>
    </location>
    <ligand>
        <name>S-adenosyl-L-methionine</name>
        <dbReference type="ChEBI" id="CHEBI:59789"/>
    </ligand>
</feature>
<dbReference type="EMBL" id="WVUD01000010">
    <property type="protein sequence ID" value="MYL83061.1"/>
    <property type="molecule type" value="Genomic_DNA"/>
</dbReference>
<dbReference type="CDD" id="cd02440">
    <property type="entry name" value="AdoMet_MTases"/>
    <property type="match status" value="1"/>
</dbReference>
<evidence type="ECO:0000256" key="5">
    <source>
        <dbReference type="ARBA" id="ARBA00022691"/>
    </source>
</evidence>
<comment type="caution">
    <text evidence="10">The sequence shown here is derived from an EMBL/GenBank/DDBJ whole genome shotgun (WGS) entry which is preliminary data.</text>
</comment>
<keyword evidence="2 7" id="KW-0698">rRNA processing</keyword>
<name>A0A7C9IKL1_9BACT</name>
<evidence type="ECO:0000256" key="6">
    <source>
        <dbReference type="ARBA" id="ARBA00022884"/>
    </source>
</evidence>
<dbReference type="Gene3D" id="3.40.50.150">
    <property type="entry name" value="Vaccinia Virus protein VP39"/>
    <property type="match status" value="1"/>
</dbReference>
<dbReference type="InterPro" id="IPR001737">
    <property type="entry name" value="KsgA/Erm"/>
</dbReference>
<dbReference type="NCBIfam" id="TIGR00755">
    <property type="entry name" value="ksgA"/>
    <property type="match status" value="1"/>
</dbReference>
<feature type="binding site" evidence="7 8">
    <location>
        <position position="77"/>
    </location>
    <ligand>
        <name>S-adenosyl-L-methionine</name>
        <dbReference type="ChEBI" id="CHEBI:59789"/>
    </ligand>
</feature>
<dbReference type="PROSITE" id="PS51689">
    <property type="entry name" value="SAM_RNA_A_N6_MT"/>
    <property type="match status" value="1"/>
</dbReference>
<keyword evidence="1 7" id="KW-0963">Cytoplasm</keyword>
<dbReference type="HAMAP" id="MF_00607">
    <property type="entry name" value="16SrRNA_methyltr_A"/>
    <property type="match status" value="1"/>
</dbReference>
<dbReference type="Proteomes" id="UP000482487">
    <property type="component" value="Unassembled WGS sequence"/>
</dbReference>
<dbReference type="AlphaFoldDB" id="A0A7C9IKL1"/>
<protein>
    <recommendedName>
        <fullName evidence="7">Ribosomal RNA small subunit methyltransferase A</fullName>
        <ecNumber evidence="7">2.1.1.182</ecNumber>
    </recommendedName>
    <alternativeName>
        <fullName evidence="7">16S rRNA (adenine(1518)-N(6)/adenine(1519)-N(6))-dimethyltransferase</fullName>
    </alternativeName>
    <alternativeName>
        <fullName evidence="7">16S rRNA dimethyladenosine transferase</fullName>
    </alternativeName>
    <alternativeName>
        <fullName evidence="7">16S rRNA dimethylase</fullName>
    </alternativeName>
    <alternativeName>
        <fullName evidence="7">S-adenosylmethionine-6-N', N'-adenosyl(rRNA) dimethyltransferase</fullName>
    </alternativeName>
</protein>
<comment type="catalytic activity">
    <reaction evidence="7">
        <text>adenosine(1518)/adenosine(1519) in 16S rRNA + 4 S-adenosyl-L-methionine = N(6)-dimethyladenosine(1518)/N(6)-dimethyladenosine(1519) in 16S rRNA + 4 S-adenosyl-L-homocysteine + 4 H(+)</text>
        <dbReference type="Rhea" id="RHEA:19609"/>
        <dbReference type="Rhea" id="RHEA-COMP:10232"/>
        <dbReference type="Rhea" id="RHEA-COMP:10233"/>
        <dbReference type="ChEBI" id="CHEBI:15378"/>
        <dbReference type="ChEBI" id="CHEBI:57856"/>
        <dbReference type="ChEBI" id="CHEBI:59789"/>
        <dbReference type="ChEBI" id="CHEBI:74411"/>
        <dbReference type="ChEBI" id="CHEBI:74493"/>
        <dbReference type="EC" id="2.1.1.182"/>
    </reaction>
</comment>
<evidence type="ECO:0000313" key="11">
    <source>
        <dbReference type="Proteomes" id="UP000482487"/>
    </source>
</evidence>
<dbReference type="Pfam" id="PF00398">
    <property type="entry name" value="RrnaAD"/>
    <property type="match status" value="1"/>
</dbReference>
<evidence type="ECO:0000256" key="7">
    <source>
        <dbReference type="HAMAP-Rule" id="MF_00607"/>
    </source>
</evidence>
<keyword evidence="3 7" id="KW-0489">Methyltransferase</keyword>
<sequence length="278" mass="29950">MTRRERAQAPGDAPGAHYAPAKRSLGQNFLVDPNIAAKIVARLGITAADTVIEIGPGRGALSAHILAAGPRAYLALEKDRELAARLPTAHPGAHPALVDALRMDWSRLDRLPGVKLIGNLPYNIASPLLWDICAGSLLFGRGVFMVQHEVALRLCAPPGGRQYGALTAWTSAFAKLEYCFKVPPTVFRPQPKVDSAVVAITPRPAGERPEEPRALSLLLKRLFSLRRKQLAGILKPFWTDGLPEACEALGIQGRDRPEVLSPGQLGALAKLLKTRLPS</sequence>
<keyword evidence="11" id="KW-1185">Reference proteome</keyword>
<dbReference type="InterPro" id="IPR011530">
    <property type="entry name" value="rRNA_adenine_dimethylase"/>
</dbReference>
<dbReference type="Gene3D" id="1.10.8.100">
    <property type="entry name" value="Ribosomal RNA adenine dimethylase-like, domain 2"/>
    <property type="match status" value="1"/>
</dbReference>
<keyword evidence="5 7" id="KW-0949">S-adenosyl-L-methionine</keyword>
<evidence type="ECO:0000259" key="9">
    <source>
        <dbReference type="SMART" id="SM00650"/>
    </source>
</evidence>
<evidence type="ECO:0000313" key="10">
    <source>
        <dbReference type="EMBL" id="MYL83061.1"/>
    </source>
</evidence>
<comment type="function">
    <text evidence="7">Specifically dimethylates two adjacent adenosines (A1518 and A1519) in the loop of a conserved hairpin near the 3'-end of 16S rRNA in the 30S particle. May play a critical role in biogenesis of 30S subunits.</text>
</comment>
<reference evidence="10 11" key="1">
    <citation type="submission" date="2020-01" db="EMBL/GenBank/DDBJ databases">
        <title>Genome sequence of Desulfovibrio aerotolerans DSM 16695(T).</title>
        <authorList>
            <person name="Karnachuk O."/>
            <person name="Avakyan M."/>
            <person name="Mardanov A."/>
            <person name="Kadnikov V."/>
            <person name="Ravin N."/>
        </authorList>
    </citation>
    <scope>NUCLEOTIDE SEQUENCE [LARGE SCALE GENOMIC DNA]</scope>
    <source>
        <strain evidence="10 11">DSM 16695</strain>
    </source>
</reference>
<dbReference type="PROSITE" id="PS01131">
    <property type="entry name" value="RRNA_A_DIMETH"/>
    <property type="match status" value="1"/>
</dbReference>
<dbReference type="PANTHER" id="PTHR11727">
    <property type="entry name" value="DIMETHYLADENOSINE TRANSFERASE"/>
    <property type="match status" value="1"/>
</dbReference>
<gene>
    <name evidence="7 10" type="primary">rsmA</name>
    <name evidence="7" type="synonym">ksgA</name>
    <name evidence="10" type="ORF">GTA51_07915</name>
</gene>
<organism evidence="10 11">
    <name type="scientific">Solidesulfovibrio aerotolerans</name>
    <dbReference type="NCBI Taxonomy" id="295255"/>
    <lineage>
        <taxon>Bacteria</taxon>
        <taxon>Pseudomonadati</taxon>
        <taxon>Thermodesulfobacteriota</taxon>
        <taxon>Desulfovibrionia</taxon>
        <taxon>Desulfovibrionales</taxon>
        <taxon>Desulfovibrionaceae</taxon>
        <taxon>Solidesulfovibrio</taxon>
    </lineage>
</organism>
<dbReference type="PANTHER" id="PTHR11727:SF7">
    <property type="entry name" value="DIMETHYLADENOSINE TRANSFERASE-RELATED"/>
    <property type="match status" value="1"/>
</dbReference>
<dbReference type="GO" id="GO:0003723">
    <property type="term" value="F:RNA binding"/>
    <property type="evidence" value="ECO:0007669"/>
    <property type="project" value="UniProtKB-UniRule"/>
</dbReference>
<dbReference type="InterPro" id="IPR020596">
    <property type="entry name" value="rRNA_Ade_Mease_Trfase_CS"/>
</dbReference>
<dbReference type="OrthoDB" id="9814755at2"/>
<keyword evidence="4 7" id="KW-0808">Transferase</keyword>
<feature type="binding site" evidence="7 8">
    <location>
        <position position="99"/>
    </location>
    <ligand>
        <name>S-adenosyl-L-methionine</name>
        <dbReference type="ChEBI" id="CHEBI:59789"/>
    </ligand>
</feature>
<evidence type="ECO:0000256" key="4">
    <source>
        <dbReference type="ARBA" id="ARBA00022679"/>
    </source>
</evidence>
<dbReference type="GO" id="GO:0005737">
    <property type="term" value="C:cytoplasm"/>
    <property type="evidence" value="ECO:0007669"/>
    <property type="project" value="UniProtKB-SubCell"/>
</dbReference>
<dbReference type="GO" id="GO:0052908">
    <property type="term" value="F:16S rRNA (adenine(1518)-N(6)/adenine(1519)-N(6))-dimethyltransferase activity"/>
    <property type="evidence" value="ECO:0007669"/>
    <property type="project" value="UniProtKB-EC"/>
</dbReference>
<dbReference type="RefSeq" id="WP_160960104.1">
    <property type="nucleotide sequence ID" value="NZ_WVUD01000010.1"/>
</dbReference>
<comment type="similarity">
    <text evidence="7">Belongs to the class I-like SAM-binding methyltransferase superfamily. rRNA adenine N(6)-methyltransferase family. RsmA subfamily.</text>
</comment>